<accession>F2BCY0</accession>
<gene>
    <name evidence="2" type="ORF">HMPREF9123_1611</name>
</gene>
<dbReference type="AlphaFoldDB" id="F2BCY0"/>
<reference evidence="2 3" key="1">
    <citation type="submission" date="2011-02" db="EMBL/GenBank/DDBJ databases">
        <authorList>
            <person name="Muzny D."/>
            <person name="Qin X."/>
            <person name="Deng J."/>
            <person name="Jiang H."/>
            <person name="Liu Y."/>
            <person name="Qu J."/>
            <person name="Song X.-Z."/>
            <person name="Zhang L."/>
            <person name="Thornton R."/>
            <person name="Coyle M."/>
            <person name="Francisco L."/>
            <person name="Jackson L."/>
            <person name="Javaid M."/>
            <person name="Korchina V."/>
            <person name="Kovar C."/>
            <person name="Mata R."/>
            <person name="Mathew T."/>
            <person name="Ngo R."/>
            <person name="Nguyen L."/>
            <person name="Nguyen N."/>
            <person name="Okwuonu G."/>
            <person name="Ongeri F."/>
            <person name="Pham C."/>
            <person name="Simmons D."/>
            <person name="Wilczek-Boney K."/>
            <person name="Hale W."/>
            <person name="Jakkamsetti A."/>
            <person name="Pham P."/>
            <person name="Ruth R."/>
            <person name="San Lucas F."/>
            <person name="Warren J."/>
            <person name="Zhang J."/>
            <person name="Zhao Z."/>
            <person name="Zhou C."/>
            <person name="Zhu D."/>
            <person name="Lee S."/>
            <person name="Bess C."/>
            <person name="Blankenburg K."/>
            <person name="Forbes L."/>
            <person name="Fu Q."/>
            <person name="Gubbala S."/>
            <person name="Hirani K."/>
            <person name="Jayaseelan J.C."/>
            <person name="Lara F."/>
            <person name="Munidasa M."/>
            <person name="Palculict T."/>
            <person name="Patil S."/>
            <person name="Pu L.-L."/>
            <person name="Saada N."/>
            <person name="Tang L."/>
            <person name="Weissenberger G."/>
            <person name="Zhu Y."/>
            <person name="Hemphill L."/>
            <person name="Shang Y."/>
            <person name="Youmans B."/>
            <person name="Ayvaz T."/>
            <person name="Ross M."/>
            <person name="Santibanez J."/>
            <person name="Aqrawi P."/>
            <person name="Gross S."/>
            <person name="Joshi V."/>
            <person name="Fowler G."/>
            <person name="Nazareth L."/>
            <person name="Reid J."/>
            <person name="Worley K."/>
            <person name="Petrosino J."/>
            <person name="Highlander S."/>
            <person name="Gibbs R."/>
        </authorList>
    </citation>
    <scope>NUCLEOTIDE SEQUENCE [LARGE SCALE GENOMIC DNA]</scope>
    <source>
        <strain evidence="2 3">ATCC BAA-1200</strain>
    </source>
</reference>
<evidence type="ECO:0000256" key="1">
    <source>
        <dbReference type="SAM" id="MobiDB-lite"/>
    </source>
</evidence>
<dbReference type="Proteomes" id="UP000004105">
    <property type="component" value="Unassembled WGS sequence"/>
</dbReference>
<keyword evidence="3" id="KW-1185">Reference proteome</keyword>
<organism evidence="2 3">
    <name type="scientific">Neisseria bacilliformis ATCC BAA-1200</name>
    <dbReference type="NCBI Taxonomy" id="888742"/>
    <lineage>
        <taxon>Bacteria</taxon>
        <taxon>Pseudomonadati</taxon>
        <taxon>Pseudomonadota</taxon>
        <taxon>Betaproteobacteria</taxon>
        <taxon>Neisseriales</taxon>
        <taxon>Neisseriaceae</taxon>
        <taxon>Neisseria</taxon>
    </lineage>
</organism>
<feature type="region of interest" description="Disordered" evidence="1">
    <location>
        <begin position="187"/>
        <end position="231"/>
    </location>
</feature>
<evidence type="ECO:0000313" key="3">
    <source>
        <dbReference type="Proteomes" id="UP000004105"/>
    </source>
</evidence>
<dbReference type="HOGENOM" id="CLU_1198746_0_0_4"/>
<proteinExistence type="predicted"/>
<feature type="compositionally biased region" description="Acidic residues" evidence="1">
    <location>
        <begin position="192"/>
        <end position="201"/>
    </location>
</feature>
<protein>
    <submittedName>
        <fullName evidence="2">Uncharacterized protein</fullName>
    </submittedName>
</protein>
<dbReference type="EMBL" id="AFAY01000031">
    <property type="protein sequence ID" value="EGF10729.1"/>
    <property type="molecule type" value="Genomic_DNA"/>
</dbReference>
<comment type="caution">
    <text evidence="2">The sequence shown here is derived from an EMBL/GenBank/DDBJ whole genome shotgun (WGS) entry which is preliminary data.</text>
</comment>
<sequence>MGGVVEAFAGGVHFGEFVQAVFDGLPLDAVGVSFAQQAGVVCAEDAAGGKHGVAGGEQGVAPLFGGGAQDVVAVGFVAKLAAQEVGEGDFQLQHVAAVGLGDGQTADDAGEAAALLQEPPPLFAAFPEAVVGGGVAEAVEDGQGDAQQGEDGGVEGDLVFEQVALVVGDDGGEEKEQQQWFPQAVEKRALQDVEDADAVDGADDHGGRLGGGQILRPSENHKTGFQTASAG</sequence>
<name>F2BCY0_9NEIS</name>
<evidence type="ECO:0000313" key="2">
    <source>
        <dbReference type="EMBL" id="EGF10729.1"/>
    </source>
</evidence>